<comment type="function">
    <text evidence="7">Involved in protein precursor import into chloroplasts.</text>
</comment>
<dbReference type="PANTHER" id="PTHR33510:SF5">
    <property type="entry name" value="PROTEIN TIC 20-II, CHLOROPLASTIC"/>
    <property type="match status" value="1"/>
</dbReference>
<keyword evidence="3 7" id="KW-0812">Transmembrane</keyword>
<dbReference type="InterPro" id="IPR005691">
    <property type="entry name" value="Tic20"/>
</dbReference>
<keyword evidence="7" id="KW-0934">Plastid</keyword>
<comment type="similarity">
    <text evidence="2 7">Belongs to the Tic20 family.</text>
</comment>
<feature type="compositionally biased region" description="Basic and acidic residues" evidence="8">
    <location>
        <begin position="82"/>
        <end position="96"/>
    </location>
</feature>
<evidence type="ECO:0000256" key="7">
    <source>
        <dbReference type="RuleBase" id="RU367003"/>
    </source>
</evidence>
<dbReference type="GO" id="GO:0009706">
    <property type="term" value="C:chloroplast inner membrane"/>
    <property type="evidence" value="ECO:0007669"/>
    <property type="project" value="UniProtKB-SubCell"/>
</dbReference>
<evidence type="ECO:0000256" key="5">
    <source>
        <dbReference type="ARBA" id="ARBA00022989"/>
    </source>
</evidence>
<keyword evidence="7" id="KW-0150">Chloroplast</keyword>
<dbReference type="PANTHER" id="PTHR33510">
    <property type="entry name" value="PROTEIN TIC 20-II, CHLOROPLASTIC"/>
    <property type="match status" value="1"/>
</dbReference>
<comment type="caution">
    <text evidence="7">Lacks conserved residue(s) required for the propagation of feature annotation.</text>
</comment>
<evidence type="ECO:0000256" key="2">
    <source>
        <dbReference type="ARBA" id="ARBA00009596"/>
    </source>
</evidence>
<keyword evidence="5 7" id="KW-1133">Transmembrane helix</keyword>
<evidence type="ECO:0000256" key="4">
    <source>
        <dbReference type="ARBA" id="ARBA00022780"/>
    </source>
</evidence>
<reference evidence="9" key="1">
    <citation type="submission" date="2021-01" db="EMBL/GenBank/DDBJ databases">
        <authorList>
            <person name="Corre E."/>
            <person name="Pelletier E."/>
            <person name="Niang G."/>
            <person name="Scheremetjew M."/>
            <person name="Finn R."/>
            <person name="Kale V."/>
            <person name="Holt S."/>
            <person name="Cochrane G."/>
            <person name="Meng A."/>
            <person name="Brown T."/>
            <person name="Cohen L."/>
        </authorList>
    </citation>
    <scope>NUCLEOTIDE SEQUENCE</scope>
    <source>
        <strain evidence="9">PLY429</strain>
    </source>
</reference>
<evidence type="ECO:0000256" key="6">
    <source>
        <dbReference type="ARBA" id="ARBA00023136"/>
    </source>
</evidence>
<comment type="subcellular location">
    <subcellularLocation>
        <location evidence="1">Plastid</location>
        <location evidence="1">Chloroplast inner membrane</location>
        <topology evidence="1">Multi-pass membrane protein</topology>
    </subcellularLocation>
    <subcellularLocation>
        <location evidence="7">Plastid</location>
        <location evidence="7">Chloroplast membrane</location>
        <topology evidence="7">Multi-pass membrane protein</topology>
    </subcellularLocation>
</comment>
<protein>
    <recommendedName>
        <fullName evidence="7">Protein TIC 20</fullName>
    </recommendedName>
</protein>
<evidence type="ECO:0000313" key="9">
    <source>
        <dbReference type="EMBL" id="CAD9218732.1"/>
    </source>
</evidence>
<accession>A0A7S1T4M4</accession>
<feature type="transmembrane region" description="Helical" evidence="7">
    <location>
        <begin position="180"/>
        <end position="196"/>
    </location>
</feature>
<gene>
    <name evidence="9" type="ORF">TCHU04912_LOCUS19746</name>
</gene>
<dbReference type="AlphaFoldDB" id="A0A7S1T4M4"/>
<keyword evidence="4" id="KW-1001">Plastid inner membrane</keyword>
<name>A0A7S1T4M4_9CHLO</name>
<dbReference type="Pfam" id="PF16166">
    <property type="entry name" value="TIC20"/>
    <property type="match status" value="1"/>
</dbReference>
<feature type="region of interest" description="Disordered" evidence="8">
    <location>
        <begin position="73"/>
        <end position="109"/>
    </location>
</feature>
<sequence length="286" mass="31408">MLCMSAVWGRCASSVIGTAGGRATVSVRRKSAARISVLASVSRGPLRCRATGDRNSEERTSKETIGRLERLLGIEPEQEEPEIPRQDVPKERKQEPVEPVVVKSEKEKKRPSDFEEPDWILAEFETDGKPNVPNRALSSASYLLPLLDGLHYGRYFFMQVPQFSLLLLPLVPAINLFESARWLQIVAFFGLALGVANNRNMPTFTRFNAQQAILLDILQILPDLLLGNRGPTPGGNEFLMQATIIGSNTVFLYVYLCCVGGAVASLNGKAVRLPLLGGAAESQSQR</sequence>
<evidence type="ECO:0000256" key="3">
    <source>
        <dbReference type="ARBA" id="ARBA00022692"/>
    </source>
</evidence>
<evidence type="ECO:0000256" key="8">
    <source>
        <dbReference type="SAM" id="MobiDB-lite"/>
    </source>
</evidence>
<organism evidence="9">
    <name type="scientific">Tetraselmis chuii</name>
    <dbReference type="NCBI Taxonomy" id="63592"/>
    <lineage>
        <taxon>Eukaryota</taxon>
        <taxon>Viridiplantae</taxon>
        <taxon>Chlorophyta</taxon>
        <taxon>core chlorophytes</taxon>
        <taxon>Chlorodendrophyceae</taxon>
        <taxon>Chlorodendrales</taxon>
        <taxon>Chlorodendraceae</taxon>
        <taxon>Tetraselmis</taxon>
    </lineage>
</organism>
<dbReference type="EMBL" id="HBGG01038317">
    <property type="protein sequence ID" value="CAD9218732.1"/>
    <property type="molecule type" value="Transcribed_RNA"/>
</dbReference>
<evidence type="ECO:0000256" key="1">
    <source>
        <dbReference type="ARBA" id="ARBA00004478"/>
    </source>
</evidence>
<proteinExistence type="inferred from homology"/>
<keyword evidence="6 7" id="KW-0472">Membrane</keyword>